<organism evidence="1 2">
    <name type="scientific">Ancylostoma ceylanicum</name>
    <dbReference type="NCBI Taxonomy" id="53326"/>
    <lineage>
        <taxon>Eukaryota</taxon>
        <taxon>Metazoa</taxon>
        <taxon>Ecdysozoa</taxon>
        <taxon>Nematoda</taxon>
        <taxon>Chromadorea</taxon>
        <taxon>Rhabditida</taxon>
        <taxon>Rhabditina</taxon>
        <taxon>Rhabditomorpha</taxon>
        <taxon>Strongyloidea</taxon>
        <taxon>Ancylostomatidae</taxon>
        <taxon>Ancylostomatinae</taxon>
        <taxon>Ancylostoma</taxon>
    </lineage>
</organism>
<evidence type="ECO:0000313" key="2">
    <source>
        <dbReference type="Proteomes" id="UP000024635"/>
    </source>
</evidence>
<accession>A0A016WU35</accession>
<reference evidence="2" key="1">
    <citation type="journal article" date="2015" name="Nat. Genet.">
        <title>The genome and transcriptome of the zoonotic hookworm Ancylostoma ceylanicum identify infection-specific gene families.</title>
        <authorList>
            <person name="Schwarz E.M."/>
            <person name="Hu Y."/>
            <person name="Antoshechkin I."/>
            <person name="Miller M.M."/>
            <person name="Sternberg P.W."/>
            <person name="Aroian R.V."/>
        </authorList>
    </citation>
    <scope>NUCLEOTIDE SEQUENCE</scope>
    <source>
        <strain evidence="2">HY135</strain>
    </source>
</reference>
<evidence type="ECO:0000313" key="1">
    <source>
        <dbReference type="EMBL" id="EYC43086.1"/>
    </source>
</evidence>
<dbReference type="OrthoDB" id="5865456at2759"/>
<keyword evidence="2" id="KW-1185">Reference proteome</keyword>
<dbReference type="AlphaFoldDB" id="A0A016WU35"/>
<dbReference type="Proteomes" id="UP000024635">
    <property type="component" value="Unassembled WGS sequence"/>
</dbReference>
<protein>
    <submittedName>
        <fullName evidence="1">Uncharacterized protein</fullName>
    </submittedName>
</protein>
<proteinExistence type="predicted"/>
<dbReference type="EMBL" id="JARK01000104">
    <property type="protein sequence ID" value="EYC43086.1"/>
    <property type="molecule type" value="Genomic_DNA"/>
</dbReference>
<name>A0A016WU35_9BILA</name>
<comment type="caution">
    <text evidence="1">The sequence shown here is derived from an EMBL/GenBank/DDBJ whole genome shotgun (WGS) entry which is preliminary data.</text>
</comment>
<gene>
    <name evidence="1" type="primary">Acey_s0504.g2652</name>
    <name evidence="1" type="ORF">Y032_0504g2652</name>
</gene>
<sequence>MSDENTEEVKAEVSEKKRLCHLFLDSKTADNWLHYREAKRAAKKAVTAVKAAHYDDLSNKLDSRDGERFI</sequence>